<keyword evidence="3" id="KW-1185">Reference proteome</keyword>
<dbReference type="Proteomes" id="UP000299102">
    <property type="component" value="Unassembled WGS sequence"/>
</dbReference>
<sequence length="110" mass="12752">MKANIFIQARTLLPNKRPKPVVRRPSPPAWQKFSDWTENDFLQADGVLRQNMFQGRKQIRIQIHTRTRRLRNLSGAARRKVNPTTVPPASTLLYPQPGERAGVRPPFDRK</sequence>
<comment type="caution">
    <text evidence="2">The sequence shown here is derived from an EMBL/GenBank/DDBJ whole genome shotgun (WGS) entry which is preliminary data.</text>
</comment>
<feature type="region of interest" description="Disordered" evidence="1">
    <location>
        <begin position="75"/>
        <end position="110"/>
    </location>
</feature>
<dbReference type="AlphaFoldDB" id="A0A4C1ZQQ5"/>
<evidence type="ECO:0000256" key="1">
    <source>
        <dbReference type="SAM" id="MobiDB-lite"/>
    </source>
</evidence>
<organism evidence="2 3">
    <name type="scientific">Eumeta variegata</name>
    <name type="common">Bagworm moth</name>
    <name type="synonym">Eumeta japonica</name>
    <dbReference type="NCBI Taxonomy" id="151549"/>
    <lineage>
        <taxon>Eukaryota</taxon>
        <taxon>Metazoa</taxon>
        <taxon>Ecdysozoa</taxon>
        <taxon>Arthropoda</taxon>
        <taxon>Hexapoda</taxon>
        <taxon>Insecta</taxon>
        <taxon>Pterygota</taxon>
        <taxon>Neoptera</taxon>
        <taxon>Endopterygota</taxon>
        <taxon>Lepidoptera</taxon>
        <taxon>Glossata</taxon>
        <taxon>Ditrysia</taxon>
        <taxon>Tineoidea</taxon>
        <taxon>Psychidae</taxon>
        <taxon>Oiketicinae</taxon>
        <taxon>Eumeta</taxon>
    </lineage>
</organism>
<dbReference type="EMBL" id="BGZK01002150">
    <property type="protein sequence ID" value="GBP91201.1"/>
    <property type="molecule type" value="Genomic_DNA"/>
</dbReference>
<reference evidence="2 3" key="1">
    <citation type="journal article" date="2019" name="Commun. Biol.">
        <title>The bagworm genome reveals a unique fibroin gene that provides high tensile strength.</title>
        <authorList>
            <person name="Kono N."/>
            <person name="Nakamura H."/>
            <person name="Ohtoshi R."/>
            <person name="Tomita M."/>
            <person name="Numata K."/>
            <person name="Arakawa K."/>
        </authorList>
    </citation>
    <scope>NUCLEOTIDE SEQUENCE [LARGE SCALE GENOMIC DNA]</scope>
</reference>
<gene>
    <name evidence="2" type="ORF">EVAR_100742_1</name>
</gene>
<proteinExistence type="predicted"/>
<evidence type="ECO:0000313" key="2">
    <source>
        <dbReference type="EMBL" id="GBP91201.1"/>
    </source>
</evidence>
<accession>A0A4C1ZQQ5</accession>
<evidence type="ECO:0000313" key="3">
    <source>
        <dbReference type="Proteomes" id="UP000299102"/>
    </source>
</evidence>
<protein>
    <submittedName>
        <fullName evidence="2">Uncharacterized protein</fullName>
    </submittedName>
</protein>
<name>A0A4C1ZQQ5_EUMVA</name>